<feature type="domain" description="TRAPP14 C-terminal" evidence="2">
    <location>
        <begin position="59"/>
        <end position="101"/>
    </location>
</feature>
<evidence type="ECO:0000313" key="3">
    <source>
        <dbReference type="EMBL" id="TNN45187.1"/>
    </source>
</evidence>
<gene>
    <name evidence="3" type="primary">CG043_1</name>
    <name evidence="3" type="ORF">EYF80_044597</name>
</gene>
<accession>A0A4Z2FV94</accession>
<dbReference type="GO" id="GO:1990071">
    <property type="term" value="C:TRAPPII protein complex"/>
    <property type="evidence" value="ECO:0007669"/>
    <property type="project" value="TreeGrafter"/>
</dbReference>
<dbReference type="GO" id="GO:0060271">
    <property type="term" value="P:cilium assembly"/>
    <property type="evidence" value="ECO:0007669"/>
    <property type="project" value="InterPro"/>
</dbReference>
<dbReference type="PANTHER" id="PTHR16096">
    <property type="entry name" value="MICROTUBULE-ASSOCIATED PROTEIN 11"/>
    <property type="match status" value="1"/>
</dbReference>
<comment type="caution">
    <text evidence="3">The sequence shown here is derived from an EMBL/GenBank/DDBJ whole genome shotgun (WGS) entry which is preliminary data.</text>
</comment>
<dbReference type="Proteomes" id="UP000314294">
    <property type="component" value="Unassembled WGS sequence"/>
</dbReference>
<evidence type="ECO:0000313" key="4">
    <source>
        <dbReference type="Proteomes" id="UP000314294"/>
    </source>
</evidence>
<dbReference type="OrthoDB" id="6047286at2759"/>
<keyword evidence="4" id="KW-1185">Reference proteome</keyword>
<feature type="domain" description="TRAPP14 N-terminal" evidence="1">
    <location>
        <begin position="1"/>
        <end position="41"/>
    </location>
</feature>
<dbReference type="InterPro" id="IPR055453">
    <property type="entry name" value="TRAPP14_N"/>
</dbReference>
<dbReference type="GO" id="GO:0043014">
    <property type="term" value="F:alpha-tubulin binding"/>
    <property type="evidence" value="ECO:0007669"/>
    <property type="project" value="InterPro"/>
</dbReference>
<proteinExistence type="predicted"/>
<protein>
    <submittedName>
        <fullName evidence="3">Uncharacterized protein</fullName>
    </submittedName>
</protein>
<evidence type="ECO:0000259" key="1">
    <source>
        <dbReference type="Pfam" id="PF15806"/>
    </source>
</evidence>
<reference evidence="3 4" key="1">
    <citation type="submission" date="2019-03" db="EMBL/GenBank/DDBJ databases">
        <title>First draft genome of Liparis tanakae, snailfish: a comprehensive survey of snailfish specific genes.</title>
        <authorList>
            <person name="Kim W."/>
            <person name="Song I."/>
            <person name="Jeong J.-H."/>
            <person name="Kim D."/>
            <person name="Kim S."/>
            <person name="Ryu S."/>
            <person name="Song J.Y."/>
            <person name="Lee S.K."/>
        </authorList>
    </citation>
    <scope>NUCLEOTIDE SEQUENCE [LARGE SCALE GENOMIC DNA]</scope>
    <source>
        <tissue evidence="3">Muscle</tissue>
    </source>
</reference>
<dbReference type="Pfam" id="PF15806">
    <property type="entry name" value="TRAPP14_N"/>
    <property type="match status" value="1"/>
</dbReference>
<evidence type="ECO:0000259" key="2">
    <source>
        <dbReference type="Pfam" id="PF23652"/>
    </source>
</evidence>
<name>A0A4Z2FV94_9TELE</name>
<dbReference type="PANTHER" id="PTHR16096:SF8">
    <property type="entry name" value="TRAFFICKING PROTEIN PARTICLE COMPLEX SUBUNIT 14"/>
    <property type="match status" value="1"/>
</dbReference>
<dbReference type="InterPro" id="IPR055452">
    <property type="entry name" value="TRAPP14_C"/>
</dbReference>
<organism evidence="3 4">
    <name type="scientific">Liparis tanakae</name>
    <name type="common">Tanaka's snailfish</name>
    <dbReference type="NCBI Taxonomy" id="230148"/>
    <lineage>
        <taxon>Eukaryota</taxon>
        <taxon>Metazoa</taxon>
        <taxon>Chordata</taxon>
        <taxon>Craniata</taxon>
        <taxon>Vertebrata</taxon>
        <taxon>Euteleostomi</taxon>
        <taxon>Actinopterygii</taxon>
        <taxon>Neopterygii</taxon>
        <taxon>Teleostei</taxon>
        <taxon>Neoteleostei</taxon>
        <taxon>Acanthomorphata</taxon>
        <taxon>Eupercaria</taxon>
        <taxon>Perciformes</taxon>
        <taxon>Cottioidei</taxon>
        <taxon>Cottales</taxon>
        <taxon>Liparidae</taxon>
        <taxon>Liparis</taxon>
    </lineage>
</organism>
<dbReference type="InterPro" id="IPR031626">
    <property type="entry name" value="TRAPPC14"/>
</dbReference>
<dbReference type="Pfam" id="PF23652">
    <property type="entry name" value="TRAPP14_C"/>
    <property type="match status" value="1"/>
</dbReference>
<dbReference type="AlphaFoldDB" id="A0A4Z2FV94"/>
<dbReference type="EMBL" id="SRLO01000861">
    <property type="protein sequence ID" value="TNN45187.1"/>
    <property type="molecule type" value="Genomic_DNA"/>
</dbReference>
<sequence length="127" mass="14628">MDGESSSLPSTLSALEEHNFLFQLQLQDKARGDSSEVLTVRYISSCYSLPSIRLERPLLVMTASCPRAVRPLEPFWVKYTLLNNLQDFLAVRLIWSSDARHDVYHDTLNLFPLHRLLLGRFELLPLI</sequence>